<dbReference type="WBParaSite" id="PDA_v2.g18599.t1">
    <property type="protein sequence ID" value="PDA_v2.g18599.t1"/>
    <property type="gene ID" value="PDA_v2.g18599"/>
</dbReference>
<feature type="region of interest" description="Disordered" evidence="1">
    <location>
        <begin position="221"/>
        <end position="244"/>
    </location>
</feature>
<sequence>MQSIITRVDHLSNPFEFPRQQEEDGQTPDPEMMHFKASQKLLNPNEFTPSSVEDAIKNVPTFEEVLEAISSLQKNESYKEDSTIEEAIEAIEGNLLNVINDVAEKNVEETLDDNPQQNQLNDSYSDIDKYLATIKSCSITNSTEDISQYNPLNEDNNDDEDDDRNEFKVDKQIDPIEPDDYDDLKKQYYELKGIPIDESSDRGYYNYQSIHKNFGSGYFNDYGNSGDSQEEDYETSSCDDEDRQRVQYEKVTLYDGTKQGYDGIYSDDDEQRSESSNEDMKTILRGNDEEFENENYEAEMPVLWNVQETPNKSCIVDDNGILRFGTLYIFGGFQNNADDKFLSEIVTVYNSEWRVIIQISKNGQLGMFIECMSRGSNSLRINYPCHVKLSSHKFNMVIDMEREYYHVFDGTSDYGFSQFGHVTLNDNFRWFQASVNVLGRAPCGLVNLTTLCYMNVILQSLFALTAFRRVNFNCNDFFKKKF</sequence>
<reference evidence="3" key="1">
    <citation type="submission" date="2022-11" db="UniProtKB">
        <authorList>
            <consortium name="WormBaseParasite"/>
        </authorList>
    </citation>
    <scope>IDENTIFICATION</scope>
</reference>
<feature type="region of interest" description="Disordered" evidence="1">
    <location>
        <begin position="145"/>
        <end position="180"/>
    </location>
</feature>
<dbReference type="SUPFAM" id="SSF54001">
    <property type="entry name" value="Cysteine proteinases"/>
    <property type="match status" value="1"/>
</dbReference>
<evidence type="ECO:0000313" key="2">
    <source>
        <dbReference type="Proteomes" id="UP000887578"/>
    </source>
</evidence>
<accession>A0A914PJN7</accession>
<dbReference type="AlphaFoldDB" id="A0A914PJN7"/>
<feature type="region of interest" description="Disordered" evidence="1">
    <location>
        <begin position="8"/>
        <end position="30"/>
    </location>
</feature>
<feature type="compositionally biased region" description="Acidic residues" evidence="1">
    <location>
        <begin position="228"/>
        <end position="241"/>
    </location>
</feature>
<dbReference type="Proteomes" id="UP000887578">
    <property type="component" value="Unplaced"/>
</dbReference>
<evidence type="ECO:0000313" key="3">
    <source>
        <dbReference type="WBParaSite" id="PDA_v2.g18599.t1"/>
    </source>
</evidence>
<dbReference type="Gene3D" id="3.90.70.10">
    <property type="entry name" value="Cysteine proteinases"/>
    <property type="match status" value="1"/>
</dbReference>
<keyword evidence="2" id="KW-1185">Reference proteome</keyword>
<feature type="region of interest" description="Disordered" evidence="1">
    <location>
        <begin position="259"/>
        <end position="279"/>
    </location>
</feature>
<dbReference type="InterPro" id="IPR038765">
    <property type="entry name" value="Papain-like_cys_pep_sf"/>
</dbReference>
<dbReference type="InterPro" id="IPR002083">
    <property type="entry name" value="MATH/TRAF_dom"/>
</dbReference>
<proteinExistence type="predicted"/>
<dbReference type="CDD" id="cd00121">
    <property type="entry name" value="MATH"/>
    <property type="match status" value="1"/>
</dbReference>
<name>A0A914PJN7_9BILA</name>
<feature type="compositionally biased region" description="Basic and acidic residues" evidence="1">
    <location>
        <begin position="165"/>
        <end position="174"/>
    </location>
</feature>
<feature type="compositionally biased region" description="Acidic residues" evidence="1">
    <location>
        <begin position="155"/>
        <end position="164"/>
    </location>
</feature>
<organism evidence="2 3">
    <name type="scientific">Panagrolaimus davidi</name>
    <dbReference type="NCBI Taxonomy" id="227884"/>
    <lineage>
        <taxon>Eukaryota</taxon>
        <taxon>Metazoa</taxon>
        <taxon>Ecdysozoa</taxon>
        <taxon>Nematoda</taxon>
        <taxon>Chromadorea</taxon>
        <taxon>Rhabditida</taxon>
        <taxon>Tylenchina</taxon>
        <taxon>Panagrolaimomorpha</taxon>
        <taxon>Panagrolaimoidea</taxon>
        <taxon>Panagrolaimidae</taxon>
        <taxon>Panagrolaimus</taxon>
    </lineage>
</organism>
<protein>
    <submittedName>
        <fullName evidence="3">Uncharacterized protein</fullName>
    </submittedName>
</protein>
<evidence type="ECO:0000256" key="1">
    <source>
        <dbReference type="SAM" id="MobiDB-lite"/>
    </source>
</evidence>